<reference evidence="1" key="1">
    <citation type="submission" date="2015-09" db="EMBL/GenBank/DDBJ databases">
        <title>Draft Genome Sequences of Two Novel Amoeba-resistant Intranuclear Bacteria, Candidatus Berkiella cookevillensis and Candidatus Berkiella aquae.</title>
        <authorList>
            <person name="Mehari Y.T."/>
            <person name="Arivett B.A."/>
            <person name="Farone A.L."/>
            <person name="Gunderson J.H."/>
            <person name="Farone M.B."/>
        </authorList>
    </citation>
    <scope>NUCLEOTIDE SEQUENCE [LARGE SCALE GENOMIC DNA]</scope>
    <source>
        <strain evidence="1">HT99</strain>
    </source>
</reference>
<accession>A0A0Q9YV49</accession>
<protein>
    <recommendedName>
        <fullName evidence="2">Leucine Rich repeats (2 copies)</fullName>
    </recommendedName>
</protein>
<evidence type="ECO:0008006" key="2">
    <source>
        <dbReference type="Google" id="ProtNLM"/>
    </source>
</evidence>
<organism evidence="1">
    <name type="scientific">Candidatus Berkiella aquae</name>
    <dbReference type="NCBI Taxonomy" id="295108"/>
    <lineage>
        <taxon>Bacteria</taxon>
        <taxon>Pseudomonadati</taxon>
        <taxon>Pseudomonadota</taxon>
        <taxon>Gammaproteobacteria</taxon>
        <taxon>Candidatus Berkiellales</taxon>
        <taxon>Candidatus Berkiellaceae</taxon>
        <taxon>Candidatus Berkiella</taxon>
    </lineage>
</organism>
<proteinExistence type="predicted"/>
<name>A0A0Q9YV49_9GAMM</name>
<sequence length="201" mass="22661">MLTFTNSLKICLLSERCNSLEELKKRITDKNYKAITLNDNTLNDKDLLYLQSLMYLEDLSIAATDITGSCLKDLLHIPGLRKLDISCNESLNLQVTLEVLTEHLPQTHLAELDLSGNPFDCISLVLLISTAFSCAHKGFKRLALGNLEHLEHTQIDLLHQAIQSQTASNPVIIDSPTLRAYEEYLFNPQNMKQLKNPQKPS</sequence>
<dbReference type="InterPro" id="IPR032675">
    <property type="entry name" value="LRR_dom_sf"/>
</dbReference>
<dbReference type="EMBL" id="LKAJ01000004">
    <property type="protein sequence ID" value="KRG21602.1"/>
    <property type="molecule type" value="Genomic_DNA"/>
</dbReference>
<comment type="caution">
    <text evidence="1">The sequence shown here is derived from an EMBL/GenBank/DDBJ whole genome shotgun (WGS) entry which is preliminary data.</text>
</comment>
<gene>
    <name evidence="1" type="ORF">HT99x_01355</name>
</gene>
<dbReference type="SUPFAM" id="SSF52047">
    <property type="entry name" value="RNI-like"/>
    <property type="match status" value="1"/>
</dbReference>
<evidence type="ECO:0000313" key="1">
    <source>
        <dbReference type="EMBL" id="KRG21602.1"/>
    </source>
</evidence>
<dbReference type="Gene3D" id="3.80.10.10">
    <property type="entry name" value="Ribonuclease Inhibitor"/>
    <property type="match status" value="1"/>
</dbReference>
<dbReference type="AlphaFoldDB" id="A0A0Q9YV49"/>
<dbReference type="STRING" id="295108.HT99x_01355"/>